<keyword evidence="4" id="KW-1185">Reference proteome</keyword>
<dbReference type="InterPro" id="IPR013103">
    <property type="entry name" value="RVT_2"/>
</dbReference>
<gene>
    <name evidence="3" type="ORF">Tco_0892996</name>
</gene>
<evidence type="ECO:0000313" key="3">
    <source>
        <dbReference type="EMBL" id="GJT23059.1"/>
    </source>
</evidence>
<dbReference type="InterPro" id="IPR025724">
    <property type="entry name" value="GAG-pre-integrase_dom"/>
</dbReference>
<dbReference type="InterPro" id="IPR043502">
    <property type="entry name" value="DNA/RNA_pol_sf"/>
</dbReference>
<feature type="domain" description="Integrase catalytic" evidence="2">
    <location>
        <begin position="245"/>
        <end position="422"/>
    </location>
</feature>
<dbReference type="EMBL" id="BQNB010014022">
    <property type="protein sequence ID" value="GJT23059.1"/>
    <property type="molecule type" value="Genomic_DNA"/>
</dbReference>
<evidence type="ECO:0000313" key="4">
    <source>
        <dbReference type="Proteomes" id="UP001151760"/>
    </source>
</evidence>
<feature type="compositionally biased region" description="Polar residues" evidence="1">
    <location>
        <begin position="1216"/>
        <end position="1227"/>
    </location>
</feature>
<dbReference type="Pfam" id="PF13976">
    <property type="entry name" value="gag_pre-integrs"/>
    <property type="match status" value="1"/>
</dbReference>
<dbReference type="CDD" id="cd09272">
    <property type="entry name" value="RNase_HI_RT_Ty1"/>
    <property type="match status" value="1"/>
</dbReference>
<sequence length="1258" mass="144387">MRFTKAKRKTVKSIALKAKKESSDDETSTSKSEDEKYAMVVTDFKKFFRRKGRFVRQPCDEKKSPRKRDEKKVKSHQKRFRCGDPNHLIGECPKPPRNKDQKAFVRGSWSDNENEDEEKTNEETCFMAQSSNEVTLNFSYFSDNASSLDDDALQIEYDNLYPKAKAKRFPPCTHCGFTDHRPDDCQNYPECEICGRYNHFTSRHNRAILVRGGVLAESSQSSESSISVSCTTCGRTIFNANKEIVLISPRRNDVYVLDMSSLTLNRACFFAKASESVNWLWHKRLSHLNFKNINKLSKQNKVLAIPSLVYSKDKPCSACEKGKHKRDSFKTKQNFSIKKCLHLLHMDLFGPNFSSPYTPEQNGVAERKNRTLIKAARTMLNGLVLSKHLWTEAIRIFYYTQNRSIIVKRHNKTPYEIFKERIPDISYFHMFGCPVFIHNHKDHLHKFDAKADDGYFLGYSFVSKAFRVFNTRRQQIEETYHVTFDESMEAIRFTNTLEDDPSRQYQANSDFSYYIISHGCSLTELTKYTHVPKVITSNEQNTPHTKDVEGPPDLINTERTQEQEVQNELINNQPTEETSGNNAETSVPNTKPLVLEVLYSQIIHHASTSSHPAHQDRWSRDQHIKLMNIIGKPIEGMLTRSMASKLTAASTIECLFADFLSEIEPKKAFKALKHPGWVDAMQEELNQFYRNKVWTLVPIPYGKIAIGSKWVFRNKKDELGTVIKNKARLVAQAFSQEEEIDYDETFALVARMETIRIFLAFSTYMDFIVFQMDVKSVFLNGKLKEEVYVKQHPGFESSEFLDYVCKLNKSLYGLKQSPRAWYETLSTFLIQNKFVRGRIDNTLFIYKSKGDDDKGMSICQEKYTRDLLKKYEIFDSSSVKTPLVPPNNLGSDIVGKPFNETLYRGMIGSLMYLTTSKPIIQFLTYLCVRYQANPKELHLIAIKIILLYLKGTLSLGLCYPKCLGFDLKGYSDSDYVGCNMDRKSTSGACQILGGKLVCWSAKKQQSVVMSFAEAEYVAATECCGNILWMKNQLNDYDIYYKIVPIFCDNTSAISISNNLVLHSRTKHIDIRYHFIRDRTLKGDIELHFIPTKYQLADIFTKLLDEPTFTRLKADLGKLNIDGLVSLISHVEFWCTAVVSDPNPPIDDYEAHPLKEFIIKFTVKNGQRPLTLNYKTFCEATGLDYNSGQYVNHHSTKVVKATVTPPSEKVPTEDSNKTQPVSSGQTAHPQDIEGNTHPLLRDSILHSMRTLANQSLCRV</sequence>
<feature type="region of interest" description="Disordered" evidence="1">
    <location>
        <begin position="1"/>
        <end position="35"/>
    </location>
</feature>
<dbReference type="SUPFAM" id="SSF53098">
    <property type="entry name" value="Ribonuclease H-like"/>
    <property type="match status" value="1"/>
</dbReference>
<name>A0ABQ5C923_9ASTR</name>
<feature type="compositionally biased region" description="Basic and acidic residues" evidence="1">
    <location>
        <begin position="58"/>
        <end position="72"/>
    </location>
</feature>
<comment type="caution">
    <text evidence="3">The sequence shown here is derived from an EMBL/GenBank/DDBJ whole genome shotgun (WGS) entry which is preliminary data.</text>
</comment>
<dbReference type="PANTHER" id="PTHR11439:SF495">
    <property type="entry name" value="REVERSE TRANSCRIPTASE, RNA-DEPENDENT DNA POLYMERASE-RELATED"/>
    <property type="match status" value="1"/>
</dbReference>
<dbReference type="PROSITE" id="PS50994">
    <property type="entry name" value="INTEGRASE"/>
    <property type="match status" value="1"/>
</dbReference>
<dbReference type="InterPro" id="IPR012337">
    <property type="entry name" value="RNaseH-like_sf"/>
</dbReference>
<feature type="compositionally biased region" description="Basic residues" evidence="1">
    <location>
        <begin position="1"/>
        <end position="11"/>
    </location>
</feature>
<dbReference type="Gene3D" id="3.30.420.10">
    <property type="entry name" value="Ribonuclease H-like superfamily/Ribonuclease H"/>
    <property type="match status" value="1"/>
</dbReference>
<protein>
    <submittedName>
        <fullName evidence="3">Retrovirus-related pol polyprotein from transposon TNT 1-94</fullName>
    </submittedName>
</protein>
<feature type="region of interest" description="Disordered" evidence="1">
    <location>
        <begin position="58"/>
        <end position="120"/>
    </location>
</feature>
<dbReference type="SUPFAM" id="SSF56672">
    <property type="entry name" value="DNA/RNA polymerases"/>
    <property type="match status" value="1"/>
</dbReference>
<dbReference type="Pfam" id="PF07727">
    <property type="entry name" value="RVT_2"/>
    <property type="match status" value="1"/>
</dbReference>
<dbReference type="InterPro" id="IPR001584">
    <property type="entry name" value="Integrase_cat-core"/>
</dbReference>
<accession>A0ABQ5C923</accession>
<evidence type="ECO:0000259" key="2">
    <source>
        <dbReference type="PROSITE" id="PS50994"/>
    </source>
</evidence>
<feature type="region of interest" description="Disordered" evidence="1">
    <location>
        <begin position="1202"/>
        <end position="1234"/>
    </location>
</feature>
<dbReference type="Pfam" id="PF25597">
    <property type="entry name" value="SH3_retrovirus"/>
    <property type="match status" value="1"/>
</dbReference>
<reference evidence="3" key="2">
    <citation type="submission" date="2022-01" db="EMBL/GenBank/DDBJ databases">
        <authorList>
            <person name="Yamashiro T."/>
            <person name="Shiraishi A."/>
            <person name="Satake H."/>
            <person name="Nakayama K."/>
        </authorList>
    </citation>
    <scope>NUCLEOTIDE SEQUENCE</scope>
</reference>
<reference evidence="3" key="1">
    <citation type="journal article" date="2022" name="Int. J. Mol. Sci.">
        <title>Draft Genome of Tanacetum Coccineum: Genomic Comparison of Closely Related Tanacetum-Family Plants.</title>
        <authorList>
            <person name="Yamashiro T."/>
            <person name="Shiraishi A."/>
            <person name="Nakayama K."/>
            <person name="Satake H."/>
        </authorList>
    </citation>
    <scope>NUCLEOTIDE SEQUENCE</scope>
</reference>
<proteinExistence type="predicted"/>
<dbReference type="Proteomes" id="UP001151760">
    <property type="component" value="Unassembled WGS sequence"/>
</dbReference>
<organism evidence="3 4">
    <name type="scientific">Tanacetum coccineum</name>
    <dbReference type="NCBI Taxonomy" id="301880"/>
    <lineage>
        <taxon>Eukaryota</taxon>
        <taxon>Viridiplantae</taxon>
        <taxon>Streptophyta</taxon>
        <taxon>Embryophyta</taxon>
        <taxon>Tracheophyta</taxon>
        <taxon>Spermatophyta</taxon>
        <taxon>Magnoliopsida</taxon>
        <taxon>eudicotyledons</taxon>
        <taxon>Gunneridae</taxon>
        <taxon>Pentapetalae</taxon>
        <taxon>asterids</taxon>
        <taxon>campanulids</taxon>
        <taxon>Asterales</taxon>
        <taxon>Asteraceae</taxon>
        <taxon>Asteroideae</taxon>
        <taxon>Anthemideae</taxon>
        <taxon>Anthemidinae</taxon>
        <taxon>Tanacetum</taxon>
    </lineage>
</organism>
<evidence type="ECO:0000256" key="1">
    <source>
        <dbReference type="SAM" id="MobiDB-lite"/>
    </source>
</evidence>
<dbReference type="InterPro" id="IPR057670">
    <property type="entry name" value="SH3_retrovirus"/>
</dbReference>
<dbReference type="InterPro" id="IPR036397">
    <property type="entry name" value="RNaseH_sf"/>
</dbReference>
<dbReference type="PANTHER" id="PTHR11439">
    <property type="entry name" value="GAG-POL-RELATED RETROTRANSPOSON"/>
    <property type="match status" value="1"/>
</dbReference>